<sequence length="189" mass="21584">MKSFNRFTKVCLTLLFIGLSLTGIGFLLGGWTDVEQQITNRRLETVDFDRLESLEIQTSIILSPSKDDQFHLSYYHYLKDKTVPVRYQLGEQKLTVTDNQQNSFVNVNGLFEVVLHLSQQNWVEDRIPRLEIPKGTNLKELIGSIDVGNLHLEDVQIDKVQLSVNVGFVELNRAKLGTVDVNLDTETFT</sequence>
<evidence type="ECO:0000313" key="2">
    <source>
        <dbReference type="EMBL" id="TFU97241.1"/>
    </source>
</evidence>
<organism evidence="2 3">
    <name type="scientific">Streptococcus cuniculi</name>
    <dbReference type="NCBI Taxonomy" id="1432788"/>
    <lineage>
        <taxon>Bacteria</taxon>
        <taxon>Bacillati</taxon>
        <taxon>Bacillota</taxon>
        <taxon>Bacilli</taxon>
        <taxon>Lactobacillales</taxon>
        <taxon>Streptococcaceae</taxon>
        <taxon>Streptococcus</taxon>
    </lineage>
</organism>
<gene>
    <name evidence="2" type="ORF">E4T82_09035</name>
</gene>
<dbReference type="STRING" id="1432788.BU202_02920"/>
<evidence type="ECO:0000313" key="3">
    <source>
        <dbReference type="Proteomes" id="UP000297253"/>
    </source>
</evidence>
<dbReference type="EMBL" id="SPPD01000014">
    <property type="protein sequence ID" value="TFU97241.1"/>
    <property type="molecule type" value="Genomic_DNA"/>
</dbReference>
<proteinExistence type="predicted"/>
<dbReference type="RefSeq" id="WP_135182506.1">
    <property type="nucleotide sequence ID" value="NZ_JADGKZ010000014.1"/>
</dbReference>
<reference evidence="2 3" key="1">
    <citation type="submission" date="2019-03" db="EMBL/GenBank/DDBJ databases">
        <title>Diversity of the mouse oral microbiome.</title>
        <authorList>
            <person name="Joseph S."/>
            <person name="Aduse-Opoku J."/>
            <person name="Curtis M."/>
            <person name="Wade W."/>
            <person name="Hashim A."/>
        </authorList>
    </citation>
    <scope>NUCLEOTIDE SEQUENCE [LARGE SCALE GENOMIC DNA]</scope>
    <source>
        <strain evidence="2 3">WM131</strain>
    </source>
</reference>
<accession>A0A4Y9J9N3</accession>
<protein>
    <recommendedName>
        <fullName evidence="1">DUF4097 domain-containing protein</fullName>
    </recommendedName>
</protein>
<dbReference type="Pfam" id="PF13349">
    <property type="entry name" value="DUF4097"/>
    <property type="match status" value="1"/>
</dbReference>
<dbReference type="InterPro" id="IPR025164">
    <property type="entry name" value="Toastrack_DUF4097"/>
</dbReference>
<name>A0A4Y9J9N3_9STRE</name>
<dbReference type="OrthoDB" id="2213354at2"/>
<dbReference type="Proteomes" id="UP000297253">
    <property type="component" value="Unassembled WGS sequence"/>
</dbReference>
<comment type="caution">
    <text evidence="2">The sequence shown here is derived from an EMBL/GenBank/DDBJ whole genome shotgun (WGS) entry which is preliminary data.</text>
</comment>
<dbReference type="AlphaFoldDB" id="A0A4Y9J9N3"/>
<evidence type="ECO:0000259" key="1">
    <source>
        <dbReference type="Pfam" id="PF13349"/>
    </source>
</evidence>
<feature type="domain" description="DUF4097" evidence="1">
    <location>
        <begin position="57"/>
        <end position="183"/>
    </location>
</feature>